<dbReference type="Gene3D" id="1.20.1640.10">
    <property type="entry name" value="Multidrug efflux transporter AcrB transmembrane domain"/>
    <property type="match status" value="2"/>
</dbReference>
<dbReference type="AlphaFoldDB" id="A0A0N9MP91"/>
<dbReference type="Proteomes" id="UP000063789">
    <property type="component" value="Chromosome"/>
</dbReference>
<dbReference type="STRING" id="1136941.ACH46_05045"/>
<dbReference type="PATRIC" id="fig|1136941.3.peg.1032"/>
<evidence type="ECO:0000256" key="7">
    <source>
        <dbReference type="SAM" id="Phobius"/>
    </source>
</evidence>
<feature type="region of interest" description="Disordered" evidence="6">
    <location>
        <begin position="734"/>
        <end position="755"/>
    </location>
</feature>
<evidence type="ECO:0000256" key="2">
    <source>
        <dbReference type="ARBA" id="ARBA00022475"/>
    </source>
</evidence>
<sequence>MSSILYRVGRFSFRHKWWVLVAWLAALVVVAGSVGALSPKFSQDFDLPGTDGGVAMEQMQEYFPQLSDQMEKPSTTVAVQADDGLKNHAAAIDALVTDLQKLDKAEPQTIVSPLTVAQAQPEMAAKVLGDDGRVGLITVSQSVNMMDVDVTLKNQLVDTLAKHRVDGLKVEAMGGVMSAMEPAGKAELIGFAIAFVIMIIAFGALVAAFIPLVTGIVGVGLTMMLVTLSAEVLSINQAATAIITMLGIAVCIDYSLFVVSRYRSESARGGAREDAAGRAVGTAGSAVVFAGLTVIIAVAALMVIGIPIITQMGLGAALAIVVAVCAALTFIPALLGAFGRFAFAPRIPWIKHAEPRPNVDSLGVKFGRQLVKRPVPFVVGALAILIAAAIPMSGMQLGMDTTTDDQVAAQELISEGFGEGVGGQLMVVMHTDKGTINAAADTAVEKIRAMEGVAEPATVAWMGNGTDPKNPNANADSAMIVVTPTSSPSSEQTHDLVEKIRATSDVIGEKGAEIHVGGQTAIMSDLSAKLDKALIPYLIVVVGLAFLIMIGVFRSLLVPLVGTLGFIFSMVATFGITTAIFTDGAFGLIDHTKPLISFLPIFLIGVVFGLAMDYQVFLVTRMREEFIHGMSAKDAIVAGYRHGSRVVVSAAIIMISVFAAFMLSPDTTAKMMGFALAIAVFFDAFLVRMVIVPGILAMLGDRAWGLPRWLDKLVINFDIEGEKVRDRGLPAAETEVVTSAESTVDGAEPAPSGTA</sequence>
<dbReference type="InterPro" id="IPR004869">
    <property type="entry name" value="MMPL_dom"/>
</dbReference>
<evidence type="ECO:0000256" key="3">
    <source>
        <dbReference type="ARBA" id="ARBA00022692"/>
    </source>
</evidence>
<comment type="subcellular location">
    <subcellularLocation>
        <location evidence="1">Cell membrane</location>
        <topology evidence="1">Multi-pass membrane protein</topology>
    </subcellularLocation>
</comment>
<dbReference type="InterPro" id="IPR000731">
    <property type="entry name" value="SSD"/>
</dbReference>
<feature type="transmembrane region" description="Helical" evidence="7">
    <location>
        <begin position="674"/>
        <end position="699"/>
    </location>
</feature>
<dbReference type="InterPro" id="IPR050545">
    <property type="entry name" value="Mycobact_MmpL"/>
</dbReference>
<name>A0A0N9MP91_9ACTN</name>
<dbReference type="PROSITE" id="PS50156">
    <property type="entry name" value="SSD"/>
    <property type="match status" value="1"/>
</dbReference>
<organism evidence="9 10">
    <name type="scientific">Gordonia phthalatica</name>
    <dbReference type="NCBI Taxonomy" id="1136941"/>
    <lineage>
        <taxon>Bacteria</taxon>
        <taxon>Bacillati</taxon>
        <taxon>Actinomycetota</taxon>
        <taxon>Actinomycetes</taxon>
        <taxon>Mycobacteriales</taxon>
        <taxon>Gordoniaceae</taxon>
        <taxon>Gordonia</taxon>
    </lineage>
</organism>
<feature type="transmembrane region" description="Helical" evidence="7">
    <location>
        <begin position="241"/>
        <end position="259"/>
    </location>
</feature>
<feature type="transmembrane region" description="Helical" evidence="7">
    <location>
        <begin position="643"/>
        <end position="662"/>
    </location>
</feature>
<feature type="transmembrane region" description="Helical" evidence="7">
    <location>
        <begin position="601"/>
        <end position="622"/>
    </location>
</feature>
<gene>
    <name evidence="9" type="ORF">ACH46_05045</name>
</gene>
<evidence type="ECO:0000313" key="9">
    <source>
        <dbReference type="EMBL" id="ALG83996.1"/>
    </source>
</evidence>
<evidence type="ECO:0000259" key="8">
    <source>
        <dbReference type="PROSITE" id="PS50156"/>
    </source>
</evidence>
<dbReference type="RefSeq" id="WP_062391960.1">
    <property type="nucleotide sequence ID" value="NZ_CP011853.1"/>
</dbReference>
<reference evidence="9 10" key="2">
    <citation type="journal article" date="2017" name="Int. J. Syst. Evol. Microbiol.">
        <title>Gordonia phthalatica sp. nov., a di-n-butyl phthalate-degrading bacterium isolated from activated sludge.</title>
        <authorList>
            <person name="Jin D."/>
            <person name="Kong X."/>
            <person name="Jia M."/>
            <person name="Yu X."/>
            <person name="Wang X."/>
            <person name="Zhuang X."/>
            <person name="Deng Y."/>
            <person name="Bai Z."/>
        </authorList>
    </citation>
    <scope>NUCLEOTIDE SEQUENCE [LARGE SCALE GENOMIC DNA]</scope>
    <source>
        <strain evidence="9 10">QH-11</strain>
    </source>
</reference>
<feature type="transmembrane region" description="Helical" evidence="7">
    <location>
        <begin position="560"/>
        <end position="581"/>
    </location>
</feature>
<dbReference type="PANTHER" id="PTHR33406">
    <property type="entry name" value="MEMBRANE PROTEIN MJ1562-RELATED"/>
    <property type="match status" value="1"/>
</dbReference>
<keyword evidence="4 7" id="KW-1133">Transmembrane helix</keyword>
<evidence type="ECO:0000256" key="6">
    <source>
        <dbReference type="SAM" id="MobiDB-lite"/>
    </source>
</evidence>
<feature type="transmembrane region" description="Helical" evidence="7">
    <location>
        <begin position="534"/>
        <end position="553"/>
    </location>
</feature>
<dbReference type="GO" id="GO:0005886">
    <property type="term" value="C:plasma membrane"/>
    <property type="evidence" value="ECO:0007669"/>
    <property type="project" value="UniProtKB-SubCell"/>
</dbReference>
<evidence type="ECO:0000256" key="4">
    <source>
        <dbReference type="ARBA" id="ARBA00022989"/>
    </source>
</evidence>
<keyword evidence="2" id="KW-1003">Cell membrane</keyword>
<reference evidence="10" key="1">
    <citation type="submission" date="2015-06" db="EMBL/GenBank/DDBJ databases">
        <title>Complete genome sequence and metabolic analysis of phthalate degradation pathway in Gordonia sp. QH-11.</title>
        <authorList>
            <person name="Jin D."/>
            <person name="Kong X."/>
            <person name="Bai Z."/>
        </authorList>
    </citation>
    <scope>NUCLEOTIDE SEQUENCE [LARGE SCALE GENOMIC DNA]</scope>
    <source>
        <strain evidence="10">QH-11</strain>
    </source>
</reference>
<feature type="transmembrane region" description="Helical" evidence="7">
    <location>
        <begin position="280"/>
        <end position="309"/>
    </location>
</feature>
<feature type="transmembrane region" description="Helical" evidence="7">
    <location>
        <begin position="188"/>
        <end position="209"/>
    </location>
</feature>
<keyword evidence="3 7" id="KW-0812">Transmembrane</keyword>
<feature type="transmembrane region" description="Helical" evidence="7">
    <location>
        <begin position="315"/>
        <end position="338"/>
    </location>
</feature>
<feature type="domain" description="SSD" evidence="8">
    <location>
        <begin position="204"/>
        <end position="337"/>
    </location>
</feature>
<dbReference type="PANTHER" id="PTHR33406:SF13">
    <property type="entry name" value="MEMBRANE PROTEIN YDFJ"/>
    <property type="match status" value="1"/>
</dbReference>
<proteinExistence type="predicted"/>
<evidence type="ECO:0000256" key="5">
    <source>
        <dbReference type="ARBA" id="ARBA00023136"/>
    </source>
</evidence>
<evidence type="ECO:0000313" key="10">
    <source>
        <dbReference type="Proteomes" id="UP000063789"/>
    </source>
</evidence>
<feature type="transmembrane region" description="Helical" evidence="7">
    <location>
        <begin position="216"/>
        <end position="235"/>
    </location>
</feature>
<accession>A0A0N9MP91</accession>
<dbReference type="KEGG" id="goq:ACH46_05045"/>
<keyword evidence="10" id="KW-1185">Reference proteome</keyword>
<dbReference type="Pfam" id="PF03176">
    <property type="entry name" value="MMPL"/>
    <property type="match status" value="2"/>
</dbReference>
<dbReference type="OrthoDB" id="7051771at2"/>
<dbReference type="EMBL" id="CP011853">
    <property type="protein sequence ID" value="ALG83996.1"/>
    <property type="molecule type" value="Genomic_DNA"/>
</dbReference>
<evidence type="ECO:0000256" key="1">
    <source>
        <dbReference type="ARBA" id="ARBA00004651"/>
    </source>
</evidence>
<protein>
    <submittedName>
        <fullName evidence="9">RND transporter</fullName>
    </submittedName>
</protein>
<dbReference type="SUPFAM" id="SSF82866">
    <property type="entry name" value="Multidrug efflux transporter AcrB transmembrane domain"/>
    <property type="match status" value="2"/>
</dbReference>
<feature type="transmembrane region" description="Helical" evidence="7">
    <location>
        <begin position="375"/>
        <end position="394"/>
    </location>
</feature>
<keyword evidence="5 7" id="KW-0472">Membrane</keyword>